<dbReference type="AlphaFoldDB" id="A0AAV5J2U7"/>
<dbReference type="GO" id="GO:0003824">
    <property type="term" value="F:catalytic activity"/>
    <property type="evidence" value="ECO:0007669"/>
    <property type="project" value="UniProtKB-KW"/>
</dbReference>
<feature type="domain" description="Reverse transcriptase" evidence="3">
    <location>
        <begin position="438"/>
        <end position="522"/>
    </location>
</feature>
<dbReference type="Pfam" id="PF17919">
    <property type="entry name" value="RT_RNaseH_2"/>
    <property type="match status" value="1"/>
</dbReference>
<keyword evidence="1" id="KW-0511">Multifunctional enzyme</keyword>
<dbReference type="InterPro" id="IPR041577">
    <property type="entry name" value="RT_RNaseH_2"/>
</dbReference>
<evidence type="ECO:0000259" key="3">
    <source>
        <dbReference type="Pfam" id="PF00078"/>
    </source>
</evidence>
<sequence>MANTRLVRAGNPSQLLGQGQVPNNLPPHLPPQIPIFTAQLATMQQQFGVFQLILAQLLAQNNPGDPLINLLNPTPQPSAPYLEKLVAEQRGVPPSHHTADSIPLPLNTNITLEPYPASFKIPQLETYDGMKDPDDHPHAFYSSYLQGQSALIQKWHLLLPQSFPVEVSSIGQAVGIATVISSLNHERFRDNLIKHPAATFNEGSQPQGVRNPPNKQGVGYQQAPPPLPSPARIIHMITGGLEAGGLISKQRKLYVKEVKHQNRAKKRKFDDADWKNQPITFTSADFNTVVTPHNDSLVTSVMINNCEVQCVLVDTGSAPDIMYFHCFESLGLDPALLQRDSNTTGQLGGVEDVEEVHIDNRDPSRKMQIGTQLSPEEKAELIAFLRANNDVFAWTSTDMPGIPTSVFQHQLSINPLKKPVAQKQRLFGGERLQVIKEEANGKWRMCIDYANLNQACPKDCYSMPSIDKLVEAVSGNERLSLLDAYSWYHQVPMAPEDEEKTSFYAGDEIYCYVMMPFGLKNAEPKAEDHLADLDETFNNLIKNRMRLNLAKCIFGVESGKFLGFMVSQRGIEVNLEKIKAITEMEPPKSVKDIQRLTGRVVALHRFISKSADKCLQFFKIMRSAAQKDESGKQKKFEWNQECQAVFEELKSYLSSPPLLTKIIDGEILYLYMRISNETISSILVREAKQQKPIYYISSMLHGAELRYPIVEKAALTVVTSAMKLRPYFQSHPIIVLIDQPRRQILQKPECSERLIK</sequence>
<dbReference type="SUPFAM" id="SSF56672">
    <property type="entry name" value="DNA/RNA polymerases"/>
    <property type="match status" value="1"/>
</dbReference>
<feature type="compositionally biased region" description="Polar residues" evidence="2">
    <location>
        <begin position="11"/>
        <end position="21"/>
    </location>
</feature>
<comment type="caution">
    <text evidence="5">The sequence shown here is derived from an EMBL/GenBank/DDBJ whole genome shotgun (WGS) entry which is preliminary data.</text>
</comment>
<dbReference type="InterPro" id="IPR043502">
    <property type="entry name" value="DNA/RNA_pol_sf"/>
</dbReference>
<dbReference type="Proteomes" id="UP001054252">
    <property type="component" value="Unassembled WGS sequence"/>
</dbReference>
<evidence type="ECO:0000313" key="6">
    <source>
        <dbReference type="Proteomes" id="UP001054252"/>
    </source>
</evidence>
<accession>A0AAV5J2U7</accession>
<dbReference type="Gene3D" id="3.30.70.270">
    <property type="match status" value="3"/>
</dbReference>
<keyword evidence="6" id="KW-1185">Reference proteome</keyword>
<dbReference type="PANTHER" id="PTHR37984:SF5">
    <property type="entry name" value="PROTEIN NYNRIN-LIKE"/>
    <property type="match status" value="1"/>
</dbReference>
<evidence type="ECO:0000256" key="1">
    <source>
        <dbReference type="ARBA" id="ARBA00023268"/>
    </source>
</evidence>
<dbReference type="EMBL" id="BPVZ01000023">
    <property type="protein sequence ID" value="GKV05210.1"/>
    <property type="molecule type" value="Genomic_DNA"/>
</dbReference>
<gene>
    <name evidence="5" type="ORF">SLEP1_g17244</name>
</gene>
<dbReference type="Pfam" id="PF00078">
    <property type="entry name" value="RVT_1"/>
    <property type="match status" value="1"/>
</dbReference>
<feature type="domain" description="Reverse transcriptase/retrotransposon-derived protein RNase H-like" evidence="4">
    <location>
        <begin position="638"/>
        <end position="735"/>
    </location>
</feature>
<feature type="region of interest" description="Disordered" evidence="2">
    <location>
        <begin position="198"/>
        <end position="225"/>
    </location>
</feature>
<organism evidence="5 6">
    <name type="scientific">Rubroshorea leprosula</name>
    <dbReference type="NCBI Taxonomy" id="152421"/>
    <lineage>
        <taxon>Eukaryota</taxon>
        <taxon>Viridiplantae</taxon>
        <taxon>Streptophyta</taxon>
        <taxon>Embryophyta</taxon>
        <taxon>Tracheophyta</taxon>
        <taxon>Spermatophyta</taxon>
        <taxon>Magnoliopsida</taxon>
        <taxon>eudicotyledons</taxon>
        <taxon>Gunneridae</taxon>
        <taxon>Pentapetalae</taxon>
        <taxon>rosids</taxon>
        <taxon>malvids</taxon>
        <taxon>Malvales</taxon>
        <taxon>Dipterocarpaceae</taxon>
        <taxon>Rubroshorea</taxon>
    </lineage>
</organism>
<evidence type="ECO:0000313" key="5">
    <source>
        <dbReference type="EMBL" id="GKV05210.1"/>
    </source>
</evidence>
<feature type="region of interest" description="Disordered" evidence="2">
    <location>
        <begin position="1"/>
        <end position="21"/>
    </location>
</feature>
<name>A0AAV5J2U7_9ROSI</name>
<protein>
    <recommendedName>
        <fullName evidence="7">Reverse transcriptase/retrotransposon-derived protein RNase H-like domain-containing protein</fullName>
    </recommendedName>
</protein>
<reference evidence="5 6" key="1">
    <citation type="journal article" date="2021" name="Commun. Biol.">
        <title>The genome of Shorea leprosula (Dipterocarpaceae) highlights the ecological relevance of drought in aseasonal tropical rainforests.</title>
        <authorList>
            <person name="Ng K.K.S."/>
            <person name="Kobayashi M.J."/>
            <person name="Fawcett J.A."/>
            <person name="Hatakeyama M."/>
            <person name="Paape T."/>
            <person name="Ng C.H."/>
            <person name="Ang C.C."/>
            <person name="Tnah L.H."/>
            <person name="Lee C.T."/>
            <person name="Nishiyama T."/>
            <person name="Sese J."/>
            <person name="O'Brien M.J."/>
            <person name="Copetti D."/>
            <person name="Mohd Noor M.I."/>
            <person name="Ong R.C."/>
            <person name="Putra M."/>
            <person name="Sireger I.Z."/>
            <person name="Indrioko S."/>
            <person name="Kosugi Y."/>
            <person name="Izuno A."/>
            <person name="Isagi Y."/>
            <person name="Lee S.L."/>
            <person name="Shimizu K.K."/>
        </authorList>
    </citation>
    <scope>NUCLEOTIDE SEQUENCE [LARGE SCALE GENOMIC DNA]</scope>
    <source>
        <strain evidence="5">214</strain>
    </source>
</reference>
<evidence type="ECO:0000259" key="4">
    <source>
        <dbReference type="Pfam" id="PF17919"/>
    </source>
</evidence>
<dbReference type="InterPro" id="IPR050951">
    <property type="entry name" value="Retrovirus_Pol_polyprotein"/>
</dbReference>
<evidence type="ECO:0000256" key="2">
    <source>
        <dbReference type="SAM" id="MobiDB-lite"/>
    </source>
</evidence>
<dbReference type="CDD" id="cd01647">
    <property type="entry name" value="RT_LTR"/>
    <property type="match status" value="1"/>
</dbReference>
<evidence type="ECO:0008006" key="7">
    <source>
        <dbReference type="Google" id="ProtNLM"/>
    </source>
</evidence>
<dbReference type="Gene3D" id="3.10.10.10">
    <property type="entry name" value="HIV Type 1 Reverse Transcriptase, subunit A, domain 1"/>
    <property type="match status" value="1"/>
</dbReference>
<proteinExistence type="predicted"/>
<dbReference type="PANTHER" id="PTHR37984">
    <property type="entry name" value="PROTEIN CBG26694"/>
    <property type="match status" value="1"/>
</dbReference>
<dbReference type="InterPro" id="IPR000477">
    <property type="entry name" value="RT_dom"/>
</dbReference>
<dbReference type="InterPro" id="IPR043128">
    <property type="entry name" value="Rev_trsase/Diguanyl_cyclase"/>
</dbReference>